<comment type="caution">
    <text evidence="1">The sequence shown here is derived from an EMBL/GenBank/DDBJ whole genome shotgun (WGS) entry which is preliminary data.</text>
</comment>
<dbReference type="InterPro" id="IPR041078">
    <property type="entry name" value="Plavaka"/>
</dbReference>
<dbReference type="EMBL" id="AWSO01001802">
    <property type="protein sequence ID" value="ESK82778.1"/>
    <property type="molecule type" value="Genomic_DNA"/>
</dbReference>
<name>V2W7J0_MONRO</name>
<dbReference type="HOGENOM" id="CLU_006344_14_0_1"/>
<organism evidence="1 2">
    <name type="scientific">Moniliophthora roreri (strain MCA 2997)</name>
    <name type="common">Cocoa frosty pod rot fungus</name>
    <name type="synonym">Crinipellis roreri</name>
    <dbReference type="NCBI Taxonomy" id="1381753"/>
    <lineage>
        <taxon>Eukaryota</taxon>
        <taxon>Fungi</taxon>
        <taxon>Dikarya</taxon>
        <taxon>Basidiomycota</taxon>
        <taxon>Agaricomycotina</taxon>
        <taxon>Agaricomycetes</taxon>
        <taxon>Agaricomycetidae</taxon>
        <taxon>Agaricales</taxon>
        <taxon>Marasmiineae</taxon>
        <taxon>Marasmiaceae</taxon>
        <taxon>Moniliophthora</taxon>
    </lineage>
</organism>
<dbReference type="Proteomes" id="UP000017559">
    <property type="component" value="Unassembled WGS sequence"/>
</dbReference>
<proteinExistence type="predicted"/>
<evidence type="ECO:0000313" key="1">
    <source>
        <dbReference type="EMBL" id="ESK82778.1"/>
    </source>
</evidence>
<gene>
    <name evidence="1" type="ORF">Moror_5632</name>
</gene>
<accession>V2W7J0</accession>
<reference evidence="1 2" key="1">
    <citation type="journal article" date="2014" name="BMC Genomics">
        <title>Genome and secretome analysis of the hemibiotrophic fungal pathogen, Moniliophthora roreri, which causes frosty pod rot disease of cacao: mechanisms of the biotrophic and necrotrophic phases.</title>
        <authorList>
            <person name="Meinhardt L.W."/>
            <person name="Costa G.G.L."/>
            <person name="Thomazella D.P.T."/>
            <person name="Teixeira P.J.P.L."/>
            <person name="Carazzolle M.F."/>
            <person name="Schuster S.C."/>
            <person name="Carlson J.E."/>
            <person name="Guiltinan M.J."/>
            <person name="Mieczkowski P."/>
            <person name="Farmer A."/>
            <person name="Ramaraj T."/>
            <person name="Crozier J."/>
            <person name="Davis R.E."/>
            <person name="Shao J."/>
            <person name="Melnick R.L."/>
            <person name="Pereira G.A.G."/>
            <person name="Bailey B.A."/>
        </authorList>
    </citation>
    <scope>NUCLEOTIDE SEQUENCE [LARGE SCALE GENOMIC DNA]</scope>
    <source>
        <strain evidence="1 2">MCA 2997</strain>
    </source>
</reference>
<evidence type="ECO:0000313" key="2">
    <source>
        <dbReference type="Proteomes" id="UP000017559"/>
    </source>
</evidence>
<dbReference type="KEGG" id="mrr:Moror_5632"/>
<sequence length="307" mass="34213">MPYQQLNPRGERIYSNLMSGMWAWEIADKLMQDSATHDATKGAMLVPIILGSDKMTVSIATGHQEYHPCYISIGNLTNIAHHAHSNSVLPLMFFPILKTNAQEREKPIFQQFTRQLFHVCLANVLAPLQAGMTQPIVAKSDYPEQVILAAGVYGWCTSNAGDAESKSRVWDDHFDCFDDNPGAPSILNTTIFSAMNVDTDKLCLNRCTARPENVDSDPDAILRSQELRECYLELTAKQPFTLSFPQGNINDLITPDILHQLIKGVFKDHLVTFIGKLVIKIHGKGPGRKIIKNIDKRISAVPEFPGL</sequence>
<keyword evidence="2" id="KW-1185">Reference proteome</keyword>
<dbReference type="OrthoDB" id="3199698at2759"/>
<dbReference type="AlphaFoldDB" id="V2W7J0"/>
<dbReference type="Pfam" id="PF18759">
    <property type="entry name" value="Plavaka"/>
    <property type="match status" value="2"/>
</dbReference>
<dbReference type="STRING" id="1381753.V2W7J0"/>
<protein>
    <submittedName>
        <fullName evidence="1">Uncharacterized protein</fullName>
    </submittedName>
</protein>